<dbReference type="InterPro" id="IPR028082">
    <property type="entry name" value="Peripla_BP_I"/>
</dbReference>
<dbReference type="RefSeq" id="WP_262572623.1">
    <property type="nucleotide sequence ID" value="NZ_JAOQKJ010000001.1"/>
</dbReference>
<proteinExistence type="predicted"/>
<feature type="domain" description="HTH lacI-type" evidence="4">
    <location>
        <begin position="5"/>
        <end position="59"/>
    </location>
</feature>
<dbReference type="PANTHER" id="PTHR30146">
    <property type="entry name" value="LACI-RELATED TRANSCRIPTIONAL REPRESSOR"/>
    <property type="match status" value="1"/>
</dbReference>
<dbReference type="PANTHER" id="PTHR30146:SF109">
    <property type="entry name" value="HTH-TYPE TRANSCRIPTIONAL REGULATOR GALS"/>
    <property type="match status" value="1"/>
</dbReference>
<dbReference type="CDD" id="cd01392">
    <property type="entry name" value="HTH_LacI"/>
    <property type="match status" value="1"/>
</dbReference>
<keyword evidence="2" id="KW-0238">DNA-binding</keyword>
<dbReference type="Proteomes" id="UP001652432">
    <property type="component" value="Unassembled WGS sequence"/>
</dbReference>
<evidence type="ECO:0000256" key="2">
    <source>
        <dbReference type="ARBA" id="ARBA00023125"/>
    </source>
</evidence>
<dbReference type="Gene3D" id="1.10.260.40">
    <property type="entry name" value="lambda repressor-like DNA-binding domains"/>
    <property type="match status" value="1"/>
</dbReference>
<keyword evidence="6" id="KW-1185">Reference proteome</keyword>
<evidence type="ECO:0000313" key="6">
    <source>
        <dbReference type="Proteomes" id="UP001652432"/>
    </source>
</evidence>
<evidence type="ECO:0000256" key="3">
    <source>
        <dbReference type="ARBA" id="ARBA00023163"/>
    </source>
</evidence>
<dbReference type="EMBL" id="JAOQKJ010000001">
    <property type="protein sequence ID" value="MCU6743170.1"/>
    <property type="molecule type" value="Genomic_DNA"/>
</dbReference>
<dbReference type="CDD" id="cd19974">
    <property type="entry name" value="PBP1_LacI-like"/>
    <property type="match status" value="1"/>
</dbReference>
<dbReference type="SUPFAM" id="SSF53822">
    <property type="entry name" value="Periplasmic binding protein-like I"/>
    <property type="match status" value="1"/>
</dbReference>
<sequence length="340" mass="39014">MAKAVRLADIAKILNVSTVTVSKALSDQKGVSEEMRDKIKQLAEEMGYQSPSEARRMKERKSYNIGIIISDRYLDQYESFYWKMYRAVATKAISKECFTMLEVLSAEAEQEHRELPRLLQENKVQGVIIIGLLKEDYLNMLIRDAQVPMLFLDFYDKEHDCDCVVTDNFYGMYKVTDYLFEMGHKDIAYVGTLLYTGSITDRYFGYAKALLEHGQQVREDWVIEDRNLSDGQRGDDFEFRLPEQMPTAFVCNCDLTAGILINVLEKKGYRVPEDISVAGFDNFIHPGICNVEITSYEVDIKEMARKAINTLIKKMNGESYKQGITVVDGHMVVKSSVKRI</sequence>
<evidence type="ECO:0000256" key="1">
    <source>
        <dbReference type="ARBA" id="ARBA00023015"/>
    </source>
</evidence>
<dbReference type="Pfam" id="PF13377">
    <property type="entry name" value="Peripla_BP_3"/>
    <property type="match status" value="1"/>
</dbReference>
<dbReference type="PROSITE" id="PS50932">
    <property type="entry name" value="HTH_LACI_2"/>
    <property type="match status" value="1"/>
</dbReference>
<dbReference type="SUPFAM" id="SSF47413">
    <property type="entry name" value="lambda repressor-like DNA-binding domains"/>
    <property type="match status" value="1"/>
</dbReference>
<dbReference type="SMART" id="SM00354">
    <property type="entry name" value="HTH_LACI"/>
    <property type="match status" value="1"/>
</dbReference>
<protein>
    <submittedName>
        <fullName evidence="5">Substrate-binding domain-containing protein</fullName>
    </submittedName>
</protein>
<keyword evidence="3" id="KW-0804">Transcription</keyword>
<name>A0ABT2SYU5_9FIRM</name>
<dbReference type="Pfam" id="PF00356">
    <property type="entry name" value="LacI"/>
    <property type="match status" value="1"/>
</dbReference>
<dbReference type="InterPro" id="IPR010982">
    <property type="entry name" value="Lambda_DNA-bd_dom_sf"/>
</dbReference>
<keyword evidence="1" id="KW-0805">Transcription regulation</keyword>
<dbReference type="InterPro" id="IPR046335">
    <property type="entry name" value="LacI/GalR-like_sensor"/>
</dbReference>
<evidence type="ECO:0000313" key="5">
    <source>
        <dbReference type="EMBL" id="MCU6743170.1"/>
    </source>
</evidence>
<organism evidence="5 6">
    <name type="scientific">Suilimivivens aceti</name>
    <dbReference type="NCBI Taxonomy" id="2981774"/>
    <lineage>
        <taxon>Bacteria</taxon>
        <taxon>Bacillati</taxon>
        <taxon>Bacillota</taxon>
        <taxon>Clostridia</taxon>
        <taxon>Lachnospirales</taxon>
        <taxon>Lachnospiraceae</taxon>
        <taxon>Suilimivivens</taxon>
    </lineage>
</organism>
<evidence type="ECO:0000259" key="4">
    <source>
        <dbReference type="PROSITE" id="PS50932"/>
    </source>
</evidence>
<reference evidence="5 6" key="1">
    <citation type="journal article" date="2021" name="ISME Commun">
        <title>Automated analysis of genomic sequences facilitates high-throughput and comprehensive description of bacteria.</title>
        <authorList>
            <person name="Hitch T.C.A."/>
        </authorList>
    </citation>
    <scope>NUCLEOTIDE SEQUENCE [LARGE SCALE GENOMIC DNA]</scope>
    <source>
        <strain evidence="5 6">Sanger_18</strain>
    </source>
</reference>
<gene>
    <name evidence="5" type="ORF">OCV77_01385</name>
</gene>
<dbReference type="Gene3D" id="3.40.50.2300">
    <property type="match status" value="2"/>
</dbReference>
<accession>A0ABT2SYU5</accession>
<comment type="caution">
    <text evidence="5">The sequence shown here is derived from an EMBL/GenBank/DDBJ whole genome shotgun (WGS) entry which is preliminary data.</text>
</comment>
<dbReference type="InterPro" id="IPR000843">
    <property type="entry name" value="HTH_LacI"/>
</dbReference>